<name>A0AAV9F2U4_ACOCL</name>
<keyword evidence="1" id="KW-0812">Transmembrane</keyword>
<dbReference type="EMBL" id="JAUJYO010000004">
    <property type="protein sequence ID" value="KAK1318668.1"/>
    <property type="molecule type" value="Genomic_DNA"/>
</dbReference>
<protein>
    <submittedName>
        <fullName evidence="2">Uncharacterized protein</fullName>
    </submittedName>
</protein>
<gene>
    <name evidence="2" type="ORF">QJS10_CPB04g00427</name>
</gene>
<evidence type="ECO:0000313" key="2">
    <source>
        <dbReference type="EMBL" id="KAK1318668.1"/>
    </source>
</evidence>
<evidence type="ECO:0000313" key="3">
    <source>
        <dbReference type="Proteomes" id="UP001180020"/>
    </source>
</evidence>
<feature type="transmembrane region" description="Helical" evidence="1">
    <location>
        <begin position="43"/>
        <end position="64"/>
    </location>
</feature>
<organism evidence="2 3">
    <name type="scientific">Acorus calamus</name>
    <name type="common">Sweet flag</name>
    <dbReference type="NCBI Taxonomy" id="4465"/>
    <lineage>
        <taxon>Eukaryota</taxon>
        <taxon>Viridiplantae</taxon>
        <taxon>Streptophyta</taxon>
        <taxon>Embryophyta</taxon>
        <taxon>Tracheophyta</taxon>
        <taxon>Spermatophyta</taxon>
        <taxon>Magnoliopsida</taxon>
        <taxon>Liliopsida</taxon>
        <taxon>Acoraceae</taxon>
        <taxon>Acorus</taxon>
    </lineage>
</organism>
<evidence type="ECO:0000256" key="1">
    <source>
        <dbReference type="SAM" id="Phobius"/>
    </source>
</evidence>
<keyword evidence="3" id="KW-1185">Reference proteome</keyword>
<dbReference type="Proteomes" id="UP001180020">
    <property type="component" value="Unassembled WGS sequence"/>
</dbReference>
<comment type="caution">
    <text evidence="2">The sequence shown here is derived from an EMBL/GenBank/DDBJ whole genome shotgun (WGS) entry which is preliminary data.</text>
</comment>
<reference evidence="2" key="2">
    <citation type="submission" date="2023-06" db="EMBL/GenBank/DDBJ databases">
        <authorList>
            <person name="Ma L."/>
            <person name="Liu K.-W."/>
            <person name="Li Z."/>
            <person name="Hsiao Y.-Y."/>
            <person name="Qi Y."/>
            <person name="Fu T."/>
            <person name="Tang G."/>
            <person name="Zhang D."/>
            <person name="Sun W.-H."/>
            <person name="Liu D.-K."/>
            <person name="Li Y."/>
            <person name="Chen G.-Z."/>
            <person name="Liu X.-D."/>
            <person name="Liao X.-Y."/>
            <person name="Jiang Y.-T."/>
            <person name="Yu X."/>
            <person name="Hao Y."/>
            <person name="Huang J."/>
            <person name="Zhao X.-W."/>
            <person name="Ke S."/>
            <person name="Chen Y.-Y."/>
            <person name="Wu W.-L."/>
            <person name="Hsu J.-L."/>
            <person name="Lin Y.-F."/>
            <person name="Huang M.-D."/>
            <person name="Li C.-Y."/>
            <person name="Huang L."/>
            <person name="Wang Z.-W."/>
            <person name="Zhao X."/>
            <person name="Zhong W.-Y."/>
            <person name="Peng D.-H."/>
            <person name="Ahmad S."/>
            <person name="Lan S."/>
            <person name="Zhang J.-S."/>
            <person name="Tsai W.-C."/>
            <person name="Van De Peer Y."/>
            <person name="Liu Z.-J."/>
        </authorList>
    </citation>
    <scope>NUCLEOTIDE SEQUENCE</scope>
    <source>
        <strain evidence="2">CP</strain>
        <tissue evidence="2">Leaves</tissue>
    </source>
</reference>
<keyword evidence="1" id="KW-0472">Membrane</keyword>
<accession>A0AAV9F2U4</accession>
<dbReference type="AlphaFoldDB" id="A0AAV9F2U4"/>
<proteinExistence type="predicted"/>
<feature type="transmembrane region" description="Helical" evidence="1">
    <location>
        <begin position="71"/>
        <end position="91"/>
    </location>
</feature>
<reference evidence="2" key="1">
    <citation type="journal article" date="2023" name="Nat. Commun.">
        <title>Diploid and tetraploid genomes of Acorus and the evolution of monocots.</title>
        <authorList>
            <person name="Ma L."/>
            <person name="Liu K.W."/>
            <person name="Li Z."/>
            <person name="Hsiao Y.Y."/>
            <person name="Qi Y."/>
            <person name="Fu T."/>
            <person name="Tang G.D."/>
            <person name="Zhang D."/>
            <person name="Sun W.H."/>
            <person name="Liu D.K."/>
            <person name="Li Y."/>
            <person name="Chen G.Z."/>
            <person name="Liu X.D."/>
            <person name="Liao X.Y."/>
            <person name="Jiang Y.T."/>
            <person name="Yu X."/>
            <person name="Hao Y."/>
            <person name="Huang J."/>
            <person name="Zhao X.W."/>
            <person name="Ke S."/>
            <person name="Chen Y.Y."/>
            <person name="Wu W.L."/>
            <person name="Hsu J.L."/>
            <person name="Lin Y.F."/>
            <person name="Huang M.D."/>
            <person name="Li C.Y."/>
            <person name="Huang L."/>
            <person name="Wang Z.W."/>
            <person name="Zhao X."/>
            <person name="Zhong W.Y."/>
            <person name="Peng D.H."/>
            <person name="Ahmad S."/>
            <person name="Lan S."/>
            <person name="Zhang J.S."/>
            <person name="Tsai W.C."/>
            <person name="Van de Peer Y."/>
            <person name="Liu Z.J."/>
        </authorList>
    </citation>
    <scope>NUCLEOTIDE SEQUENCE</scope>
    <source>
        <strain evidence="2">CP</strain>
    </source>
</reference>
<keyword evidence="1" id="KW-1133">Transmembrane helix</keyword>
<sequence length="96" mass="11209">MGQRQYRGQADNRLMEVPMLFHCQPCFYSFLLPSMLSPVSTELALLLQKVLLSVCLVYSIFHLLSFLLHECGFYCIQFQLNLLIVVFFLFFNYGSL</sequence>